<dbReference type="Proteomes" id="UP000663828">
    <property type="component" value="Unassembled WGS sequence"/>
</dbReference>
<dbReference type="InterPro" id="IPR015943">
    <property type="entry name" value="WD40/YVTN_repeat-like_dom_sf"/>
</dbReference>
<keyword evidence="3" id="KW-1185">Reference proteome</keyword>
<dbReference type="Gene3D" id="2.130.10.10">
    <property type="entry name" value="YVTN repeat-like/Quinoprotein amine dehydrogenase"/>
    <property type="match status" value="1"/>
</dbReference>
<evidence type="ECO:0000313" key="2">
    <source>
        <dbReference type="EMBL" id="CAF1389511.1"/>
    </source>
</evidence>
<dbReference type="SUPFAM" id="SSF101898">
    <property type="entry name" value="NHL repeat"/>
    <property type="match status" value="1"/>
</dbReference>
<dbReference type="OrthoDB" id="10019718at2759"/>
<name>A0A815K7B5_ADIRI</name>
<protein>
    <submittedName>
        <fullName evidence="2">Uncharacterized protein</fullName>
    </submittedName>
</protein>
<organism evidence="2 3">
    <name type="scientific">Adineta ricciae</name>
    <name type="common">Rotifer</name>
    <dbReference type="NCBI Taxonomy" id="249248"/>
    <lineage>
        <taxon>Eukaryota</taxon>
        <taxon>Metazoa</taxon>
        <taxon>Spiralia</taxon>
        <taxon>Gnathifera</taxon>
        <taxon>Rotifera</taxon>
        <taxon>Eurotatoria</taxon>
        <taxon>Bdelloidea</taxon>
        <taxon>Adinetida</taxon>
        <taxon>Adinetidae</taxon>
        <taxon>Adineta</taxon>
    </lineage>
</organism>
<sequence>MELPHIDNVILSPTYSSNSTFLSNMTCAQCLCISSLSYPALNCFPSNACQLFYTFPSTYRIEYVQNARLYFPQQRFPNASQCCMPDIYSLLSKLNASQAVLANVSNPRDAIIDNNSYLVTVEESTNYFIRFNSKNLTRITYRSFLNPVQTTVVLFNNVYYTANIAGIIMAIDSQTLSILSNISTGVSGIRGMIFLNDGETMVVTACESNKVVFLNRTSISPISYNISFSKNAAFKCPHGIWRVNDSVFYVTSNTNNSLHLFRRNGSHKEWDETFVLKMSAVFGNSARLTIDECNRFWFTFETDTILIYHQNGTKLASWTIPSSAIFDIKIMSNYLMFITESNTGRARRIQPNIQC</sequence>
<gene>
    <name evidence="1" type="ORF">EDS130_LOCUS32670</name>
    <name evidence="2" type="ORF">XAT740_LOCUS33523</name>
</gene>
<comment type="caution">
    <text evidence="2">The sequence shown here is derived from an EMBL/GenBank/DDBJ whole genome shotgun (WGS) entry which is preliminary data.</text>
</comment>
<dbReference type="Proteomes" id="UP000663852">
    <property type="component" value="Unassembled WGS sequence"/>
</dbReference>
<accession>A0A815K7B5</accession>
<reference evidence="2" key="1">
    <citation type="submission" date="2021-02" db="EMBL/GenBank/DDBJ databases">
        <authorList>
            <person name="Nowell W R."/>
        </authorList>
    </citation>
    <scope>NUCLEOTIDE SEQUENCE</scope>
</reference>
<dbReference type="EMBL" id="CAJNOR010003207">
    <property type="protein sequence ID" value="CAF1389511.1"/>
    <property type="molecule type" value="Genomic_DNA"/>
</dbReference>
<evidence type="ECO:0000313" key="3">
    <source>
        <dbReference type="Proteomes" id="UP000663828"/>
    </source>
</evidence>
<proteinExistence type="predicted"/>
<dbReference type="AlphaFoldDB" id="A0A815K7B5"/>
<dbReference type="EMBL" id="CAJNOJ010000252">
    <property type="protein sequence ID" value="CAF1339797.1"/>
    <property type="molecule type" value="Genomic_DNA"/>
</dbReference>
<evidence type="ECO:0000313" key="1">
    <source>
        <dbReference type="EMBL" id="CAF1339797.1"/>
    </source>
</evidence>